<evidence type="ECO:0000313" key="2">
    <source>
        <dbReference type="EMBL" id="BDE05279.1"/>
    </source>
</evidence>
<sequence length="156" mass="17760">MKPPHAERKRDLLLAVCSLAPPAADGACAWCAEPLPPRRRIWCSDRCGDAFWANHWWSVARSAAKRRDRYRCRRCGTRAPKRPSRAAFRTEPAYKTAMRAYRAARRTERLEVNHIDPALGRHGQLSCVHHLDNLETLCPACHKVHTSALRTERASA</sequence>
<dbReference type="GO" id="GO:0003676">
    <property type="term" value="F:nucleic acid binding"/>
    <property type="evidence" value="ECO:0007669"/>
    <property type="project" value="InterPro"/>
</dbReference>
<dbReference type="GO" id="GO:0004519">
    <property type="term" value="F:endonuclease activity"/>
    <property type="evidence" value="ECO:0007669"/>
    <property type="project" value="InterPro"/>
</dbReference>
<dbReference type="Pfam" id="PF01844">
    <property type="entry name" value="HNH"/>
    <property type="match status" value="1"/>
</dbReference>
<dbReference type="InterPro" id="IPR002711">
    <property type="entry name" value="HNH"/>
</dbReference>
<gene>
    <name evidence="2" type="ORF">WPS_05550</name>
</gene>
<evidence type="ECO:0000259" key="1">
    <source>
        <dbReference type="Pfam" id="PF01844"/>
    </source>
</evidence>
<reference evidence="2 3" key="1">
    <citation type="journal article" date="2022" name="ISME Commun">
        <title>Vulcanimicrobium alpinus gen. nov. sp. nov., the first cultivated representative of the candidate phylum 'Eremiobacterota', is a metabolically versatile aerobic anoxygenic phototroph.</title>
        <authorList>
            <person name="Yabe S."/>
            <person name="Muto K."/>
            <person name="Abe K."/>
            <person name="Yokota A."/>
            <person name="Staudigel H."/>
            <person name="Tebo B.M."/>
        </authorList>
    </citation>
    <scope>NUCLEOTIDE SEQUENCE [LARGE SCALE GENOMIC DNA]</scope>
    <source>
        <strain evidence="2 3">WC8-2</strain>
    </source>
</reference>
<dbReference type="AlphaFoldDB" id="A0AAN2C8G4"/>
<proteinExistence type="predicted"/>
<dbReference type="GO" id="GO:0008270">
    <property type="term" value="F:zinc ion binding"/>
    <property type="evidence" value="ECO:0007669"/>
    <property type="project" value="InterPro"/>
</dbReference>
<organism evidence="2 3">
    <name type="scientific">Vulcanimicrobium alpinum</name>
    <dbReference type="NCBI Taxonomy" id="3016050"/>
    <lineage>
        <taxon>Bacteria</taxon>
        <taxon>Bacillati</taxon>
        <taxon>Vulcanimicrobiota</taxon>
        <taxon>Vulcanimicrobiia</taxon>
        <taxon>Vulcanimicrobiales</taxon>
        <taxon>Vulcanimicrobiaceae</taxon>
        <taxon>Vulcanimicrobium</taxon>
    </lineage>
</organism>
<feature type="domain" description="HNH" evidence="1">
    <location>
        <begin position="107"/>
        <end position="145"/>
    </location>
</feature>
<accession>A0AAN2C8G4</accession>
<dbReference type="EMBL" id="AP025523">
    <property type="protein sequence ID" value="BDE05279.1"/>
    <property type="molecule type" value="Genomic_DNA"/>
</dbReference>
<dbReference type="Proteomes" id="UP001317532">
    <property type="component" value="Chromosome"/>
</dbReference>
<dbReference type="RefSeq" id="WP_317996332.1">
    <property type="nucleotide sequence ID" value="NZ_AP025523.1"/>
</dbReference>
<name>A0AAN2C8G4_UNVUL</name>
<dbReference type="CDD" id="cd00085">
    <property type="entry name" value="HNHc"/>
    <property type="match status" value="1"/>
</dbReference>
<protein>
    <recommendedName>
        <fullName evidence="1">HNH domain-containing protein</fullName>
    </recommendedName>
</protein>
<evidence type="ECO:0000313" key="3">
    <source>
        <dbReference type="Proteomes" id="UP001317532"/>
    </source>
</evidence>
<dbReference type="KEGG" id="vab:WPS_05550"/>
<dbReference type="InterPro" id="IPR003615">
    <property type="entry name" value="HNH_nuc"/>
</dbReference>
<dbReference type="Gene3D" id="1.10.30.50">
    <property type="match status" value="1"/>
</dbReference>
<keyword evidence="3" id="KW-1185">Reference proteome</keyword>